<dbReference type="OrthoDB" id="6052505at2"/>
<dbReference type="InterPro" id="IPR036937">
    <property type="entry name" value="Adhesion_dom_fimbrial_sf"/>
</dbReference>
<accession>A0A1T2YYR1</accession>
<evidence type="ECO:0000313" key="6">
    <source>
        <dbReference type="EMBL" id="OPA96926.1"/>
    </source>
</evidence>
<dbReference type="GO" id="GO:0009289">
    <property type="term" value="C:pilus"/>
    <property type="evidence" value="ECO:0007669"/>
    <property type="project" value="UniProtKB-SubCell"/>
</dbReference>
<dbReference type="InterPro" id="IPR008966">
    <property type="entry name" value="Adhesion_dom_sf"/>
</dbReference>
<evidence type="ECO:0000313" key="7">
    <source>
        <dbReference type="Proteomes" id="UP000190965"/>
    </source>
</evidence>
<dbReference type="Proteomes" id="UP000190965">
    <property type="component" value="Unassembled WGS sequence"/>
</dbReference>
<dbReference type="SUPFAM" id="SSF49401">
    <property type="entry name" value="Bacterial adhesins"/>
    <property type="match status" value="1"/>
</dbReference>
<comment type="subcellular location">
    <subcellularLocation>
        <location evidence="1">Fimbrium</location>
    </subcellularLocation>
</comment>
<dbReference type="Pfam" id="PF00419">
    <property type="entry name" value="Fimbrial"/>
    <property type="match status" value="1"/>
</dbReference>
<name>A0A1T2YYR1_PSEFL</name>
<keyword evidence="3" id="KW-0732">Signal</keyword>
<evidence type="ECO:0000259" key="5">
    <source>
        <dbReference type="Pfam" id="PF00419"/>
    </source>
</evidence>
<dbReference type="AlphaFoldDB" id="A0A1T2YYR1"/>
<dbReference type="InterPro" id="IPR050263">
    <property type="entry name" value="Bact_Fimbrial_Adh_Pro"/>
</dbReference>
<dbReference type="RefSeq" id="WP_078739923.1">
    <property type="nucleotide sequence ID" value="NZ_MSDF01000014.1"/>
</dbReference>
<organism evidence="6 7">
    <name type="scientific">Pseudomonas fluorescens</name>
    <dbReference type="NCBI Taxonomy" id="294"/>
    <lineage>
        <taxon>Bacteria</taxon>
        <taxon>Pseudomonadati</taxon>
        <taxon>Pseudomonadota</taxon>
        <taxon>Gammaproteobacteria</taxon>
        <taxon>Pseudomonadales</taxon>
        <taxon>Pseudomonadaceae</taxon>
        <taxon>Pseudomonas</taxon>
    </lineage>
</organism>
<feature type="domain" description="Fimbrial-type adhesion" evidence="5">
    <location>
        <begin position="211"/>
        <end position="386"/>
    </location>
</feature>
<protein>
    <recommendedName>
        <fullName evidence="5">Fimbrial-type adhesion domain-containing protein</fullName>
    </recommendedName>
</protein>
<dbReference type="PANTHER" id="PTHR33420:SF3">
    <property type="entry name" value="FIMBRIAL SUBUNIT ELFA"/>
    <property type="match status" value="1"/>
</dbReference>
<keyword evidence="4" id="KW-0281">Fimbrium</keyword>
<evidence type="ECO:0000256" key="1">
    <source>
        <dbReference type="ARBA" id="ARBA00004561"/>
    </source>
</evidence>
<dbReference type="GO" id="GO:0043709">
    <property type="term" value="P:cell adhesion involved in single-species biofilm formation"/>
    <property type="evidence" value="ECO:0007669"/>
    <property type="project" value="TreeGrafter"/>
</dbReference>
<dbReference type="InterPro" id="IPR000259">
    <property type="entry name" value="Adhesion_dom_fimbrial"/>
</dbReference>
<comment type="caution">
    <text evidence="6">The sequence shown here is derived from an EMBL/GenBank/DDBJ whole genome shotgun (WGS) entry which is preliminary data.</text>
</comment>
<gene>
    <name evidence="6" type="ORF">BFW87_11445</name>
</gene>
<comment type="similarity">
    <text evidence="2">Belongs to the fimbrial protein family.</text>
</comment>
<dbReference type="EMBL" id="MSDF01000014">
    <property type="protein sequence ID" value="OPA96926.1"/>
    <property type="molecule type" value="Genomic_DNA"/>
</dbReference>
<dbReference type="Gene3D" id="2.60.40.1090">
    <property type="entry name" value="Fimbrial-type adhesion domain"/>
    <property type="match status" value="1"/>
</dbReference>
<proteinExistence type="inferred from homology"/>
<sequence length="387" mass="40792">MKQILAFLQQGLINAMGNRSSWIVCGLLLLNSGVVSAGSCKFDSSNPTGNLGLIATMPLSGGNLTVGRDVPVGAEVYRQTYSPSSELLVTCNGITTDVTERNYFSRLPLPSANWNSGPYAGKVYQSGVPGIGVAIWRGASVLPYDWNWGNCTGWTVTCTIRLYPFSNSMTVSLIKTGPVSAGTVNGANFPSIARDLISDTTLQAIRVNFVGSINIVSRTCSTPDVSVPMGTHIVNEFSGKNTFTPWIDFNIALNNCPAFNGYYQADGPIWTGSGSQGTVDNLNSRKNNTLQVRLDPTLAAINPSQGILALNPSAQGNAPAATGVGLQVADSNGGPLSLAILHASGITPRAQEGASYSIPLKARYIQTEDHVTAGPANATATFTIDYY</sequence>
<evidence type="ECO:0000256" key="4">
    <source>
        <dbReference type="ARBA" id="ARBA00023263"/>
    </source>
</evidence>
<evidence type="ECO:0000256" key="2">
    <source>
        <dbReference type="ARBA" id="ARBA00006671"/>
    </source>
</evidence>
<evidence type="ECO:0000256" key="3">
    <source>
        <dbReference type="ARBA" id="ARBA00022729"/>
    </source>
</evidence>
<dbReference type="Gene3D" id="2.60.40.3310">
    <property type="match status" value="1"/>
</dbReference>
<dbReference type="PANTHER" id="PTHR33420">
    <property type="entry name" value="FIMBRIAL SUBUNIT ELFA-RELATED"/>
    <property type="match status" value="1"/>
</dbReference>
<reference evidence="6 7" key="1">
    <citation type="submission" date="2016-12" db="EMBL/GenBank/DDBJ databases">
        <title>Draft genome sequences of seven strains of Pseudomonas fluorescens that produce 4-formylaminooxyvinylglycine.</title>
        <authorList>
            <person name="Okrent R.A."/>
            <person name="Manning V.A."/>
            <person name="Trippe K.M."/>
        </authorList>
    </citation>
    <scope>NUCLEOTIDE SEQUENCE [LARGE SCALE GENOMIC DNA]</scope>
    <source>
        <strain evidence="6 7">P5A</strain>
    </source>
</reference>